<dbReference type="GO" id="GO:0003676">
    <property type="term" value="F:nucleic acid binding"/>
    <property type="evidence" value="ECO:0007669"/>
    <property type="project" value="InterPro"/>
</dbReference>
<dbReference type="STRING" id="930117.SAMN05216225_100134"/>
<keyword evidence="4" id="KW-1185">Reference proteome</keyword>
<dbReference type="Pfam" id="PF03602">
    <property type="entry name" value="Cons_hypoth95"/>
    <property type="match status" value="1"/>
</dbReference>
<evidence type="ECO:0000313" key="3">
    <source>
        <dbReference type="EMBL" id="SHF49020.1"/>
    </source>
</evidence>
<dbReference type="EMBL" id="FQVW01000001">
    <property type="protein sequence ID" value="SHF49020.1"/>
    <property type="molecule type" value="Genomic_DNA"/>
</dbReference>
<dbReference type="PIRSF" id="PIRSF004553">
    <property type="entry name" value="CHP00095"/>
    <property type="match status" value="1"/>
</dbReference>
<dbReference type="PANTHER" id="PTHR43542:SF1">
    <property type="entry name" value="METHYLTRANSFERASE"/>
    <property type="match status" value="1"/>
</dbReference>
<dbReference type="GO" id="GO:0031167">
    <property type="term" value="P:rRNA methylation"/>
    <property type="evidence" value="ECO:0007669"/>
    <property type="project" value="InterPro"/>
</dbReference>
<keyword evidence="2 3" id="KW-0808">Transferase</keyword>
<accession>A0A1M5C2X2</accession>
<sequence>MKAVPGKNTRPTTDKVKESIFQMLGPFFEGGKCLDLFAGSGSLGFEAISRGMDTCLFIDKHPQAIQTIKENIKLLKLENNTEVYRADAFRALHAASKRGLRFDLIFLDPPYNKISYEKLLDTIEKLNLLADGGLVYCEYDPSDKLPEKHLYSTIKQANYGGTIGITIFQKTGGNVND</sequence>
<dbReference type="Proteomes" id="UP000183988">
    <property type="component" value="Unassembled WGS sequence"/>
</dbReference>
<dbReference type="SUPFAM" id="SSF53335">
    <property type="entry name" value="S-adenosyl-L-methionine-dependent methyltransferases"/>
    <property type="match status" value="1"/>
</dbReference>
<dbReference type="NCBIfam" id="TIGR00095">
    <property type="entry name" value="16S rRNA (guanine(966)-N(2))-methyltransferase RsmD"/>
    <property type="match status" value="1"/>
</dbReference>
<dbReference type="InterPro" id="IPR002052">
    <property type="entry name" value="DNA_methylase_N6_adenine_CS"/>
</dbReference>
<name>A0A1M5C2X2_9BACI</name>
<dbReference type="PANTHER" id="PTHR43542">
    <property type="entry name" value="METHYLTRANSFERASE"/>
    <property type="match status" value="1"/>
</dbReference>
<dbReference type="InterPro" id="IPR029063">
    <property type="entry name" value="SAM-dependent_MTases_sf"/>
</dbReference>
<dbReference type="AlphaFoldDB" id="A0A1M5C2X2"/>
<dbReference type="CDD" id="cd02440">
    <property type="entry name" value="AdoMet_MTases"/>
    <property type="match status" value="1"/>
</dbReference>
<evidence type="ECO:0000256" key="2">
    <source>
        <dbReference type="ARBA" id="ARBA00022679"/>
    </source>
</evidence>
<organism evidence="3 4">
    <name type="scientific">Ornithinibacillus halophilus</name>
    <dbReference type="NCBI Taxonomy" id="930117"/>
    <lineage>
        <taxon>Bacteria</taxon>
        <taxon>Bacillati</taxon>
        <taxon>Bacillota</taxon>
        <taxon>Bacilli</taxon>
        <taxon>Bacillales</taxon>
        <taxon>Bacillaceae</taxon>
        <taxon>Ornithinibacillus</taxon>
    </lineage>
</organism>
<dbReference type="InterPro" id="IPR004398">
    <property type="entry name" value="RNA_MeTrfase_RsmD"/>
</dbReference>
<dbReference type="Gene3D" id="3.40.50.150">
    <property type="entry name" value="Vaccinia Virus protein VP39"/>
    <property type="match status" value="1"/>
</dbReference>
<evidence type="ECO:0000256" key="1">
    <source>
        <dbReference type="ARBA" id="ARBA00022603"/>
    </source>
</evidence>
<keyword evidence="1 3" id="KW-0489">Methyltransferase</keyword>
<evidence type="ECO:0000313" key="4">
    <source>
        <dbReference type="Proteomes" id="UP000183988"/>
    </source>
</evidence>
<gene>
    <name evidence="3" type="ORF">SAMN05216225_100134</name>
</gene>
<reference evidence="3 4" key="1">
    <citation type="submission" date="2016-11" db="EMBL/GenBank/DDBJ databases">
        <authorList>
            <person name="Jaros S."/>
            <person name="Januszkiewicz K."/>
            <person name="Wedrychowicz H."/>
        </authorList>
    </citation>
    <scope>NUCLEOTIDE SEQUENCE [LARGE SCALE GENOMIC DNA]</scope>
    <source>
        <strain evidence="3 4">IBRC-M 10683</strain>
    </source>
</reference>
<protein>
    <submittedName>
        <fullName evidence="3">16S rRNA (Guanine966-N2)-methyltransferase</fullName>
    </submittedName>
</protein>
<proteinExistence type="predicted"/>
<dbReference type="GO" id="GO:0008168">
    <property type="term" value="F:methyltransferase activity"/>
    <property type="evidence" value="ECO:0007669"/>
    <property type="project" value="UniProtKB-KW"/>
</dbReference>
<dbReference type="PROSITE" id="PS00092">
    <property type="entry name" value="N6_MTASE"/>
    <property type="match status" value="1"/>
</dbReference>